<dbReference type="Pfam" id="PF21365">
    <property type="entry name" value="Glyco_hydro_31_3rd"/>
    <property type="match status" value="1"/>
</dbReference>
<dbReference type="InterPro" id="IPR011013">
    <property type="entry name" value="Gal_mutarotase_sf_dom"/>
</dbReference>
<dbReference type="Pfam" id="PF13802">
    <property type="entry name" value="Gal_mutarotas_2"/>
    <property type="match status" value="1"/>
</dbReference>
<protein>
    <submittedName>
        <fullName evidence="5">Alpha-xylosidase</fullName>
        <ecNumber evidence="5">3.2.1.177</ecNumber>
    </submittedName>
</protein>
<dbReference type="InterPro" id="IPR048395">
    <property type="entry name" value="Glyco_hydro_31_C"/>
</dbReference>
<dbReference type="GO" id="GO:0061634">
    <property type="term" value="F:alpha-D-xyloside xylohydrolase"/>
    <property type="evidence" value="ECO:0007669"/>
    <property type="project" value="UniProtKB-EC"/>
</dbReference>
<dbReference type="Gene3D" id="3.20.20.80">
    <property type="entry name" value="Glycosidases"/>
    <property type="match status" value="1"/>
</dbReference>
<dbReference type="InterPro" id="IPR033403">
    <property type="entry name" value="DUF5110"/>
</dbReference>
<dbReference type="CDD" id="cd14752">
    <property type="entry name" value="GH31_N"/>
    <property type="match status" value="1"/>
</dbReference>
<dbReference type="CDD" id="cd06604">
    <property type="entry name" value="GH31_glucosidase_II_MalA"/>
    <property type="match status" value="1"/>
</dbReference>
<evidence type="ECO:0000256" key="2">
    <source>
        <dbReference type="ARBA" id="ARBA00022801"/>
    </source>
</evidence>
<dbReference type="PROSITE" id="PS00129">
    <property type="entry name" value="GLYCOSYL_HYDROL_F31_1"/>
    <property type="match status" value="1"/>
</dbReference>
<dbReference type="RefSeq" id="WP_096349784.1">
    <property type="nucleotide sequence ID" value="NZ_AP017313.1"/>
</dbReference>
<dbReference type="Pfam" id="PF17137">
    <property type="entry name" value="DUF5110"/>
    <property type="match status" value="1"/>
</dbReference>
<evidence type="ECO:0000256" key="4">
    <source>
        <dbReference type="RuleBase" id="RU361185"/>
    </source>
</evidence>
<dbReference type="Proteomes" id="UP000218263">
    <property type="component" value="Chromosome"/>
</dbReference>
<dbReference type="KEGG" id="mgot:MgSA37_00621"/>
<dbReference type="Gene3D" id="2.60.40.1760">
    <property type="entry name" value="glycosyl hydrolase (family 31)"/>
    <property type="match status" value="1"/>
</dbReference>
<dbReference type="InterPro" id="IPR013780">
    <property type="entry name" value="Glyco_hydro_b"/>
</dbReference>
<dbReference type="GO" id="GO:0005975">
    <property type="term" value="P:carbohydrate metabolic process"/>
    <property type="evidence" value="ECO:0007669"/>
    <property type="project" value="InterPro"/>
</dbReference>
<dbReference type="SUPFAM" id="SSF51011">
    <property type="entry name" value="Glycosyl hydrolase domain"/>
    <property type="match status" value="1"/>
</dbReference>
<dbReference type="PANTHER" id="PTHR22762">
    <property type="entry name" value="ALPHA-GLUCOSIDASE"/>
    <property type="match status" value="1"/>
</dbReference>
<dbReference type="InterPro" id="IPR030458">
    <property type="entry name" value="Glyco_hydro_31_AS"/>
</dbReference>
<dbReference type="Pfam" id="PF01055">
    <property type="entry name" value="Glyco_hydro_31_2nd"/>
    <property type="match status" value="1"/>
</dbReference>
<dbReference type="EMBL" id="AP017313">
    <property type="protein sequence ID" value="BAU52460.1"/>
    <property type="molecule type" value="Genomic_DNA"/>
</dbReference>
<dbReference type="InterPro" id="IPR000322">
    <property type="entry name" value="Glyco_hydro_31_TIM"/>
</dbReference>
<name>A0A110B0L8_9SPHI</name>
<proteinExistence type="inferred from homology"/>
<dbReference type="EC" id="3.2.1.177" evidence="5"/>
<organism evidence="5 6">
    <name type="scientific">Mucilaginibacter gotjawali</name>
    <dbReference type="NCBI Taxonomy" id="1550579"/>
    <lineage>
        <taxon>Bacteria</taxon>
        <taxon>Pseudomonadati</taxon>
        <taxon>Bacteroidota</taxon>
        <taxon>Sphingobacteriia</taxon>
        <taxon>Sphingobacteriales</taxon>
        <taxon>Sphingobacteriaceae</taxon>
        <taxon>Mucilaginibacter</taxon>
    </lineage>
</organism>
<reference evidence="5 6" key="1">
    <citation type="submission" date="2015-12" db="EMBL/GenBank/DDBJ databases">
        <title>Genome sequence of Mucilaginibacter gotjawali.</title>
        <authorList>
            <person name="Lee J.S."/>
            <person name="Lee K.C."/>
            <person name="Kim K.K."/>
            <person name="Lee B.W."/>
        </authorList>
    </citation>
    <scope>NUCLEOTIDE SEQUENCE [LARGE SCALE GENOMIC DNA]</scope>
    <source>
        <strain evidence="5 6">SA3-7</strain>
    </source>
</reference>
<gene>
    <name evidence="5" type="primary">yicI_1</name>
    <name evidence="5" type="ORF">MgSA37_00621</name>
</gene>
<comment type="similarity">
    <text evidence="1 4">Belongs to the glycosyl hydrolase 31 family.</text>
</comment>
<dbReference type="OrthoDB" id="176168at2"/>
<dbReference type="SUPFAM" id="SSF51445">
    <property type="entry name" value="(Trans)glycosidases"/>
    <property type="match status" value="1"/>
</dbReference>
<accession>A0A110B0L8</accession>
<dbReference type="SUPFAM" id="SSF74650">
    <property type="entry name" value="Galactose mutarotase-like"/>
    <property type="match status" value="1"/>
</dbReference>
<keyword evidence="2 4" id="KW-0378">Hydrolase</keyword>
<dbReference type="AlphaFoldDB" id="A0A110B0L8"/>
<keyword evidence="6" id="KW-1185">Reference proteome</keyword>
<dbReference type="GO" id="GO:0030246">
    <property type="term" value="F:carbohydrate binding"/>
    <property type="evidence" value="ECO:0007669"/>
    <property type="project" value="InterPro"/>
</dbReference>
<sequence>MKFNKITLALAFIINITRLVAQSPVLTTGNVETVTIGDQDITFKTTNAFGKITVYSSSIIRIRLDKNPLKGDFSYAVVGKPQKTKTTITQDDAEITLVTDSIKAVIHKQPYSITFYTPDGKIINEEEQGLTTSWVGNAVTTYKKLQDDEHFVGLGEKTGNLDRKGNGYTNWNEDNYAYSITQDPLYSTIPFYIGIHHHINYGIFLDNTYQSDFNFGASNNRFSSFGVRGGEMNYYFICHKRVADIISSYTWLTGRMPMPPLWALGYQQNRYTYYPETEVLRIARTLREKKIPADGITLDIHYMDRFQLFTWNKTQFPNPVLMNDTLKSLGFKTTVIVDPGIKVAPGAPAYESGLKEDVYIKYPDGQNYTGQVWPGWCNFTDFTSEKGRGWWRKQVKFFAASGISGIWNDMNEISTWGQKMPDNVLFNYDGKQTTHLEAHNVYGLEMARSSYEGALEQFKERPFILTRSGYAGLQRYTAIWTGDNRAEEDHMLQGVRILNSLGLSGVSFTGMDVGGFSGNETIPLYTRWIELGAFTPYFRNHTTLNTKSAEPWTFGEDALVIARNYISLRYRLMPYLYSTFYGSTQNGLPVMRSLAIDYTFDPNVLSPEFQNQYQFGGAFMVAPFESTREYGKVYFPGGTWYDLYNDSVQEGKQTRVVPLSLNRLPVYVKGGSIIPMQSLVQTTAVKPTDTLSVHIYNGAANSFIYYEDDGKSFAYKTGDFYKRTITFNPSNRSITFSEAEGSYPSQFKYIKLVLHGCGQVDGVYTGKNQYKLQNDAYSFLNATSASDPMVNASPRETCPVKYVVIENNAKLIQLKY</sequence>
<evidence type="ECO:0000256" key="3">
    <source>
        <dbReference type="ARBA" id="ARBA00023295"/>
    </source>
</evidence>
<evidence type="ECO:0000313" key="5">
    <source>
        <dbReference type="EMBL" id="BAU52460.1"/>
    </source>
</evidence>
<evidence type="ECO:0000256" key="1">
    <source>
        <dbReference type="ARBA" id="ARBA00007806"/>
    </source>
</evidence>
<dbReference type="Gene3D" id="2.60.40.1180">
    <property type="entry name" value="Golgi alpha-mannosidase II"/>
    <property type="match status" value="2"/>
</dbReference>
<dbReference type="InterPro" id="IPR017853">
    <property type="entry name" value="GH"/>
</dbReference>
<dbReference type="PANTHER" id="PTHR22762:SF166">
    <property type="entry name" value="ALPHA-GLUCOSIDASE"/>
    <property type="match status" value="1"/>
</dbReference>
<keyword evidence="3 4" id="KW-0326">Glycosidase</keyword>
<dbReference type="InterPro" id="IPR025887">
    <property type="entry name" value="Glyco_hydro_31_N_dom"/>
</dbReference>
<dbReference type="GO" id="GO:0004558">
    <property type="term" value="F:alpha-1,4-glucosidase activity"/>
    <property type="evidence" value="ECO:0007669"/>
    <property type="project" value="UniProtKB-EC"/>
</dbReference>
<evidence type="ECO:0000313" key="6">
    <source>
        <dbReference type="Proteomes" id="UP000218263"/>
    </source>
</evidence>